<proteinExistence type="predicted"/>
<dbReference type="AlphaFoldDB" id="A0A4R4ZNN4"/>
<reference evidence="1 2" key="1">
    <citation type="submission" date="2019-03" db="EMBL/GenBank/DDBJ databases">
        <title>Draft genome sequences of novel Actinobacteria.</title>
        <authorList>
            <person name="Sahin N."/>
            <person name="Ay H."/>
            <person name="Saygin H."/>
        </authorList>
    </citation>
    <scope>NUCLEOTIDE SEQUENCE [LARGE SCALE GENOMIC DNA]</scope>
    <source>
        <strain evidence="1 2">JCM 13523</strain>
    </source>
</reference>
<protein>
    <submittedName>
        <fullName evidence="1">Uncharacterized protein</fullName>
    </submittedName>
</protein>
<keyword evidence="2" id="KW-1185">Reference proteome</keyword>
<dbReference type="Proteomes" id="UP000295124">
    <property type="component" value="Unassembled WGS sequence"/>
</dbReference>
<evidence type="ECO:0000313" key="1">
    <source>
        <dbReference type="EMBL" id="TDD60463.1"/>
    </source>
</evidence>
<accession>A0A4R4ZNN4</accession>
<organism evidence="1 2">
    <name type="scientific">Kribbella antibiotica</name>
    <dbReference type="NCBI Taxonomy" id="190195"/>
    <lineage>
        <taxon>Bacteria</taxon>
        <taxon>Bacillati</taxon>
        <taxon>Actinomycetota</taxon>
        <taxon>Actinomycetes</taxon>
        <taxon>Propionibacteriales</taxon>
        <taxon>Kribbellaceae</taxon>
        <taxon>Kribbella</taxon>
    </lineage>
</organism>
<gene>
    <name evidence="1" type="ORF">E1263_11080</name>
</gene>
<evidence type="ECO:0000313" key="2">
    <source>
        <dbReference type="Proteomes" id="UP000295124"/>
    </source>
</evidence>
<comment type="caution">
    <text evidence="1">The sequence shown here is derived from an EMBL/GenBank/DDBJ whole genome shotgun (WGS) entry which is preliminary data.</text>
</comment>
<dbReference type="OrthoDB" id="3276907at2"/>
<name>A0A4R4ZNN4_9ACTN</name>
<dbReference type="EMBL" id="SMKX01000024">
    <property type="protein sequence ID" value="TDD60463.1"/>
    <property type="molecule type" value="Genomic_DNA"/>
</dbReference>
<sequence length="422" mass="46447">MGKTLNAWADLLDRSLEQIEEISADTRNFDRAAFSRLGNIWDNSCYAFVHTTCVHGAVRREVAARLDVRWMLEQESERYRWAVEQAAATGHRIALPAPRYADRAGSERVALFSAEAIDELAAEFVLETARATRFTVERSRGRLKCVAWVELERRSESEVKHALWLEFDSVEALQFDLSDNQGIRLDWHDGKLQVTIGDHGTIHATSGRVSLGGTTWLLPAEPVVLLRTVRYQARPKGILTALTKGGRLPPTAQRAALLLRNAMLVVRGAGSLERLHTLPTHELAHTFAEAGSDLLSAGTSFRRDAAFQRLLDKWLAAASPRVLPHLKSTELTAFPDALPQPVGPPDPQSQLLLADFSTAFDYGFAGADHPSPATTGTLILGAPDHQTLRRIRVDDPERFAVRIEAFGTTLGAAQRDGSVALG</sequence>
<dbReference type="RefSeq" id="WP_132167145.1">
    <property type="nucleotide sequence ID" value="NZ_SMKX01000024.1"/>
</dbReference>